<dbReference type="SMART" id="SM00345">
    <property type="entry name" value="HTH_GNTR"/>
    <property type="match status" value="1"/>
</dbReference>
<dbReference type="Gene3D" id="1.10.10.10">
    <property type="entry name" value="Winged helix-like DNA-binding domain superfamily/Winged helix DNA-binding domain"/>
    <property type="match status" value="1"/>
</dbReference>
<dbReference type="SUPFAM" id="SSF46785">
    <property type="entry name" value="Winged helix' DNA-binding domain"/>
    <property type="match status" value="1"/>
</dbReference>
<dbReference type="InterPro" id="IPR036388">
    <property type="entry name" value="WH-like_DNA-bd_sf"/>
</dbReference>
<name>A0A0A5GN04_9BACI</name>
<dbReference type="PRINTS" id="PR00035">
    <property type="entry name" value="HTHGNTR"/>
</dbReference>
<dbReference type="InterPro" id="IPR000524">
    <property type="entry name" value="Tscrpt_reg_HTH_GntR"/>
</dbReference>
<reference evidence="5 6" key="1">
    <citation type="submission" date="2013-08" db="EMBL/GenBank/DDBJ databases">
        <authorList>
            <person name="Huang J."/>
            <person name="Wang G."/>
        </authorList>
    </citation>
    <scope>NUCLEOTIDE SEQUENCE [LARGE SCALE GENOMIC DNA]</scope>
    <source>
        <strain evidence="5 6">JSM 076056</strain>
    </source>
</reference>
<evidence type="ECO:0000259" key="4">
    <source>
        <dbReference type="PROSITE" id="PS50949"/>
    </source>
</evidence>
<dbReference type="GO" id="GO:0003700">
    <property type="term" value="F:DNA-binding transcription factor activity"/>
    <property type="evidence" value="ECO:0007669"/>
    <property type="project" value="InterPro"/>
</dbReference>
<comment type="caution">
    <text evidence="5">The sequence shown here is derived from an EMBL/GenBank/DDBJ whole genome shotgun (WGS) entry which is preliminary data.</text>
</comment>
<organism evidence="5 6">
    <name type="scientific">Pontibacillus halophilus JSM 076056 = DSM 19796</name>
    <dbReference type="NCBI Taxonomy" id="1385510"/>
    <lineage>
        <taxon>Bacteria</taxon>
        <taxon>Bacillati</taxon>
        <taxon>Bacillota</taxon>
        <taxon>Bacilli</taxon>
        <taxon>Bacillales</taxon>
        <taxon>Bacillaceae</taxon>
        <taxon>Pontibacillus</taxon>
    </lineage>
</organism>
<feature type="domain" description="HTH gntR-type" evidence="4">
    <location>
        <begin position="7"/>
        <end position="75"/>
    </location>
</feature>
<protein>
    <submittedName>
        <fullName evidence="5">Transcriptional regulator</fullName>
    </submittedName>
</protein>
<dbReference type="AlphaFoldDB" id="A0A0A5GN04"/>
<dbReference type="STRING" id="1385510.GCA_000425205_00905"/>
<dbReference type="PANTHER" id="PTHR43537">
    <property type="entry name" value="TRANSCRIPTIONAL REGULATOR, GNTR FAMILY"/>
    <property type="match status" value="1"/>
</dbReference>
<dbReference type="CDD" id="cd07377">
    <property type="entry name" value="WHTH_GntR"/>
    <property type="match status" value="1"/>
</dbReference>
<evidence type="ECO:0000313" key="5">
    <source>
        <dbReference type="EMBL" id="KGX93374.1"/>
    </source>
</evidence>
<accession>A0A0A5GN04</accession>
<dbReference type="eggNOG" id="COG2186">
    <property type="taxonomic scope" value="Bacteria"/>
</dbReference>
<keyword evidence="6" id="KW-1185">Reference proteome</keyword>
<keyword evidence="3" id="KW-0804">Transcription</keyword>
<evidence type="ECO:0000256" key="1">
    <source>
        <dbReference type="ARBA" id="ARBA00023015"/>
    </source>
</evidence>
<evidence type="ECO:0000313" key="6">
    <source>
        <dbReference type="Proteomes" id="UP000030528"/>
    </source>
</evidence>
<dbReference type="GO" id="GO:0003677">
    <property type="term" value="F:DNA binding"/>
    <property type="evidence" value="ECO:0007669"/>
    <property type="project" value="UniProtKB-KW"/>
</dbReference>
<dbReference type="OrthoDB" id="9799482at2"/>
<evidence type="ECO:0000256" key="3">
    <source>
        <dbReference type="ARBA" id="ARBA00023163"/>
    </source>
</evidence>
<dbReference type="Pfam" id="PF00392">
    <property type="entry name" value="GntR"/>
    <property type="match status" value="1"/>
</dbReference>
<keyword evidence="2" id="KW-0238">DNA-binding</keyword>
<gene>
    <name evidence="5" type="ORF">N781_09975</name>
</gene>
<dbReference type="InterPro" id="IPR036390">
    <property type="entry name" value="WH_DNA-bd_sf"/>
</dbReference>
<dbReference type="EMBL" id="AVPE01000002">
    <property type="protein sequence ID" value="KGX93374.1"/>
    <property type="molecule type" value="Genomic_DNA"/>
</dbReference>
<sequence>MSTQSKSKVYEEVLNEIRRLIEIQELVPGDKLPSEREMAEQLVASRSSVREALRAMELLGLIETRRGEGTFLRAYSPYHMVELLSAFILQQGKTKDNLKQTKYIVEKEAAKQAMERLDSSHFMQLEKLLKEFEESSDTIHFEFFSLLFEVLDNDLFYRIWRLMEEFSKTVHQPVYEIRTYTALLEALKRKNEQDINDLCSALYEE</sequence>
<dbReference type="Proteomes" id="UP000030528">
    <property type="component" value="Unassembled WGS sequence"/>
</dbReference>
<dbReference type="RefSeq" id="WP_036769088.1">
    <property type="nucleotide sequence ID" value="NZ_AVPE01000002.1"/>
</dbReference>
<dbReference type="PANTHER" id="PTHR43537:SF54">
    <property type="entry name" value="TRANSCRIPTIONAL REGULATOR, GNTR FAMILY"/>
    <property type="match status" value="1"/>
</dbReference>
<keyword evidence="1" id="KW-0805">Transcription regulation</keyword>
<evidence type="ECO:0000256" key="2">
    <source>
        <dbReference type="ARBA" id="ARBA00023125"/>
    </source>
</evidence>
<dbReference type="PROSITE" id="PS50949">
    <property type="entry name" value="HTH_GNTR"/>
    <property type="match status" value="1"/>
</dbReference>
<proteinExistence type="predicted"/>